<feature type="compositionally biased region" description="Basic and acidic residues" evidence="1">
    <location>
        <begin position="148"/>
        <end position="165"/>
    </location>
</feature>
<feature type="domain" description="Metallo-beta-lactamase" evidence="2">
    <location>
        <begin position="170"/>
        <end position="400"/>
    </location>
</feature>
<dbReference type="Gene3D" id="3.60.15.10">
    <property type="entry name" value="Ribonuclease Z/Hydroxyacylglutathione hydrolase-like"/>
    <property type="match status" value="1"/>
</dbReference>
<comment type="caution">
    <text evidence="3">The sequence shown here is derived from an EMBL/GenBank/DDBJ whole genome shotgun (WGS) entry which is preliminary data.</text>
</comment>
<dbReference type="Proteomes" id="UP001054902">
    <property type="component" value="Unassembled WGS sequence"/>
</dbReference>
<gene>
    <name evidence="3" type="ORF">CTEN210_10103</name>
</gene>
<reference evidence="3 4" key="1">
    <citation type="journal article" date="2021" name="Sci. Rep.">
        <title>The genome of the diatom Chaetoceros tenuissimus carries an ancient integrated fragment of an extant virus.</title>
        <authorList>
            <person name="Hongo Y."/>
            <person name="Kimura K."/>
            <person name="Takaki Y."/>
            <person name="Yoshida Y."/>
            <person name="Baba S."/>
            <person name="Kobayashi G."/>
            <person name="Nagasaki K."/>
            <person name="Hano T."/>
            <person name="Tomaru Y."/>
        </authorList>
    </citation>
    <scope>NUCLEOTIDE SEQUENCE [LARGE SCALE GENOMIC DNA]</scope>
    <source>
        <strain evidence="3 4">NIES-3715</strain>
    </source>
</reference>
<feature type="region of interest" description="Disordered" evidence="1">
    <location>
        <begin position="127"/>
        <end position="166"/>
    </location>
</feature>
<dbReference type="EMBL" id="BLLK01000047">
    <property type="protein sequence ID" value="GFH53627.1"/>
    <property type="molecule type" value="Genomic_DNA"/>
</dbReference>
<dbReference type="CDD" id="cd16279">
    <property type="entry name" value="metallo-hydrolase-like_MBL-fold"/>
    <property type="match status" value="1"/>
</dbReference>
<sequence length="435" mass="48543">MNSLFRHTSGKAAAVAASFLVTENMISYKSEDRRSSYKSRHLSFFQNGNHASVTSCEAKKEEPIPSSQPGVKLLFLGSGSSTGCPKPICALTFPDRLKDGLTEKDSKFLQTLRDNIGEKCTVSAKANIGDPKRNRNYRNNPSLLISHRNNDAPDRNDSDEQKTDTDDLQNVIIDVGKTFREGALRWMPHHGIHSVDAVVLTHEHADAILGLDDLRGFQIASYMLSKGKSKLSSNSPSDYANLHSNPLPIFLSPLCYETVKKVFSYLVPKEPRKEKNDDKKVVRHVAALNFQTVSFFEPFYAAGLKMIPLPVKHGEDLICNGYAFSVKSDDKKKKATNVVYLSDISRMIPETEKFILEQLQPTDVLVIDSLLVDRAHPVHFSLDQAIELASKLKAKQTYIVGINCDDFPEHDVANELIRKKNPNVQLAYDGLAIEI</sequence>
<evidence type="ECO:0000256" key="1">
    <source>
        <dbReference type="SAM" id="MobiDB-lite"/>
    </source>
</evidence>
<dbReference type="PANTHER" id="PTHR42663:SF6">
    <property type="entry name" value="HYDROLASE C777.06C-RELATED"/>
    <property type="match status" value="1"/>
</dbReference>
<dbReference type="InterPro" id="IPR001279">
    <property type="entry name" value="Metallo-B-lactamas"/>
</dbReference>
<organism evidence="3 4">
    <name type="scientific">Chaetoceros tenuissimus</name>
    <dbReference type="NCBI Taxonomy" id="426638"/>
    <lineage>
        <taxon>Eukaryota</taxon>
        <taxon>Sar</taxon>
        <taxon>Stramenopiles</taxon>
        <taxon>Ochrophyta</taxon>
        <taxon>Bacillariophyta</taxon>
        <taxon>Coscinodiscophyceae</taxon>
        <taxon>Chaetocerotophycidae</taxon>
        <taxon>Chaetocerotales</taxon>
        <taxon>Chaetocerotaceae</taxon>
        <taxon>Chaetoceros</taxon>
    </lineage>
</organism>
<evidence type="ECO:0000313" key="3">
    <source>
        <dbReference type="EMBL" id="GFH53627.1"/>
    </source>
</evidence>
<protein>
    <recommendedName>
        <fullName evidence="2">Metallo-beta-lactamase domain-containing protein</fullName>
    </recommendedName>
</protein>
<proteinExistence type="predicted"/>
<name>A0AAD3H7M8_9STRA</name>
<keyword evidence="4" id="KW-1185">Reference proteome</keyword>
<dbReference type="PANTHER" id="PTHR42663">
    <property type="entry name" value="HYDROLASE C777.06C-RELATED-RELATED"/>
    <property type="match status" value="1"/>
</dbReference>
<accession>A0AAD3H7M8</accession>
<evidence type="ECO:0000313" key="4">
    <source>
        <dbReference type="Proteomes" id="UP001054902"/>
    </source>
</evidence>
<dbReference type="SUPFAM" id="SSF56281">
    <property type="entry name" value="Metallo-hydrolase/oxidoreductase"/>
    <property type="match status" value="1"/>
</dbReference>
<evidence type="ECO:0000259" key="2">
    <source>
        <dbReference type="Pfam" id="PF12706"/>
    </source>
</evidence>
<dbReference type="AlphaFoldDB" id="A0AAD3H7M8"/>
<dbReference type="InterPro" id="IPR036866">
    <property type="entry name" value="RibonucZ/Hydroxyglut_hydro"/>
</dbReference>
<dbReference type="Pfam" id="PF12706">
    <property type="entry name" value="Lactamase_B_2"/>
    <property type="match status" value="1"/>
</dbReference>